<evidence type="ECO:0000256" key="1">
    <source>
        <dbReference type="PIRNR" id="PIRNR026802"/>
    </source>
</evidence>
<dbReference type="Proteomes" id="UP000037729">
    <property type="component" value="Unassembled WGS sequence"/>
</dbReference>
<keyword evidence="3" id="KW-1185">Reference proteome</keyword>
<dbReference type="InterPro" id="IPR036390">
    <property type="entry name" value="WH_DNA-bd_sf"/>
</dbReference>
<dbReference type="GO" id="GO:0006935">
    <property type="term" value="P:chemotaxis"/>
    <property type="evidence" value="ECO:0007669"/>
    <property type="project" value="UniProtKB-UniRule"/>
</dbReference>
<gene>
    <name evidence="2" type="ORF">AMS69_06045</name>
</gene>
<proteinExistence type="predicted"/>
<dbReference type="InterPro" id="IPR007381">
    <property type="entry name" value="CheF1/F2"/>
</dbReference>
<comment type="function">
    <text evidence="1">Involved in taxis signal transduction.</text>
</comment>
<dbReference type="PANTHER" id="PTHR42201">
    <property type="entry name" value="TAXIS PROTEIN"/>
    <property type="match status" value="1"/>
</dbReference>
<reference evidence="2 3" key="1">
    <citation type="submission" date="2015-08" db="EMBL/GenBank/DDBJ databases">
        <title>Genomes of Isolates from Cabo Rojo, PR.</title>
        <authorList>
            <person name="Sanchez-Nieves R.L."/>
            <person name="Montalvo-Rodriguez R."/>
        </authorList>
    </citation>
    <scope>NUCLEOTIDE SEQUENCE [LARGE SCALE GENOMIC DNA]</scope>
    <source>
        <strain evidence="2 3">SL3</strain>
    </source>
</reference>
<comment type="caution">
    <text evidence="2">The sequence shown here is derived from an EMBL/GenBank/DDBJ whole genome shotgun (WGS) entry which is preliminary data.</text>
</comment>
<protein>
    <recommendedName>
        <fullName evidence="1">Taxis protein CheF</fullName>
    </recommendedName>
</protein>
<dbReference type="OrthoDB" id="337296at2157"/>
<name>A0A0N0U9E3_9EURY</name>
<sequence>MSESVIADFVGKFNSEVAGRGDPIKGRIVLSQKRLVLAASEDDKLTIPLDSIFDIAIGQVPPDLGDFFDSTVTIAFERKGKRLVAAIEAGDEKIEKFGTVLFKAVINGTETTVKERARVGGRVTDEAFKSAKLFLTPGNVEFRRNDGSFAVDLKTVSDFDRNTREINGKSRPVLTVRHMKDGTAMTTLAAMASNRKMSILGRYLRREYAELMEELKDVELTKDKKEVLVAMYSTGDMDGMPLASILGKDSSQVSMILQDLSADGLVQDGADGPTLTPTGKIVASRHLEDVNA</sequence>
<accession>A0A0N0U9E3</accession>
<dbReference type="PIRSF" id="PIRSF026802">
    <property type="entry name" value="UCP026802"/>
    <property type="match status" value="1"/>
</dbReference>
<dbReference type="SUPFAM" id="SSF46785">
    <property type="entry name" value="Winged helix' DNA-binding domain"/>
    <property type="match status" value="1"/>
</dbReference>
<dbReference type="Pfam" id="PF04283">
    <property type="entry name" value="CheF-arch"/>
    <property type="match status" value="1"/>
</dbReference>
<dbReference type="PATRIC" id="fig|1705562.3.peg.2264"/>
<dbReference type="EMBL" id="LIUF01000002">
    <property type="protein sequence ID" value="KOX93484.1"/>
    <property type="molecule type" value="Genomic_DNA"/>
</dbReference>
<evidence type="ECO:0000313" key="2">
    <source>
        <dbReference type="EMBL" id="KOX93484.1"/>
    </source>
</evidence>
<dbReference type="RefSeq" id="WP_053967182.1">
    <property type="nucleotide sequence ID" value="NZ_LIUF01000002.1"/>
</dbReference>
<dbReference type="Gene3D" id="1.10.10.10">
    <property type="entry name" value="Winged helix-like DNA-binding domain superfamily/Winged helix DNA-binding domain"/>
    <property type="match status" value="1"/>
</dbReference>
<dbReference type="AlphaFoldDB" id="A0A0N0U9E3"/>
<keyword evidence="1" id="KW-0145">Chemotaxis</keyword>
<evidence type="ECO:0000313" key="3">
    <source>
        <dbReference type="Proteomes" id="UP000037729"/>
    </source>
</evidence>
<comment type="subunit">
    <text evidence="1">Interacts with chemotaxis (Che) proteins as well as flagella accessory (Fla) proteins.</text>
</comment>
<dbReference type="PANTHER" id="PTHR42201:SF1">
    <property type="entry name" value="TAXIS PROTEIN"/>
    <property type="match status" value="1"/>
</dbReference>
<organism evidence="2 3">
    <name type="scientific">Haloarcula rubripromontorii</name>
    <dbReference type="NCBI Taxonomy" id="1705562"/>
    <lineage>
        <taxon>Archaea</taxon>
        <taxon>Methanobacteriati</taxon>
        <taxon>Methanobacteriota</taxon>
        <taxon>Stenosarchaea group</taxon>
        <taxon>Halobacteria</taxon>
        <taxon>Halobacteriales</taxon>
        <taxon>Haloarculaceae</taxon>
        <taxon>Haloarcula</taxon>
    </lineage>
</organism>
<dbReference type="InterPro" id="IPR036388">
    <property type="entry name" value="WH-like_DNA-bd_sf"/>
</dbReference>
<dbReference type="STRING" id="1705562.AMS69_06045"/>